<dbReference type="Pfam" id="PF01872">
    <property type="entry name" value="RibD_C"/>
    <property type="match status" value="1"/>
</dbReference>
<dbReference type="GO" id="GO:0008703">
    <property type="term" value="F:5-amino-6-(5-phosphoribosylamino)uracil reductase activity"/>
    <property type="evidence" value="ECO:0007669"/>
    <property type="project" value="InterPro"/>
</dbReference>
<organism evidence="5 6">
    <name type="scientific">Desulfomonile tiedjei</name>
    <dbReference type="NCBI Taxonomy" id="2358"/>
    <lineage>
        <taxon>Bacteria</taxon>
        <taxon>Pseudomonadati</taxon>
        <taxon>Thermodesulfobacteriota</taxon>
        <taxon>Desulfomonilia</taxon>
        <taxon>Desulfomonilales</taxon>
        <taxon>Desulfomonilaceae</taxon>
        <taxon>Desulfomonile</taxon>
    </lineage>
</organism>
<dbReference type="InterPro" id="IPR050765">
    <property type="entry name" value="Riboflavin_Biosynth_HTPR"/>
</dbReference>
<comment type="pathway">
    <text evidence="1">Cofactor biosynthesis; riboflavin biosynthesis.</text>
</comment>
<evidence type="ECO:0000256" key="1">
    <source>
        <dbReference type="ARBA" id="ARBA00005104"/>
    </source>
</evidence>
<dbReference type="Proteomes" id="UP000807825">
    <property type="component" value="Unassembled WGS sequence"/>
</dbReference>
<evidence type="ECO:0000313" key="5">
    <source>
        <dbReference type="EMBL" id="MBI5250838.1"/>
    </source>
</evidence>
<dbReference type="NCBIfam" id="TIGR00227">
    <property type="entry name" value="ribD_Cterm"/>
    <property type="match status" value="1"/>
</dbReference>
<feature type="domain" description="Bacterial bifunctional deaminase-reductase C-terminal" evidence="4">
    <location>
        <begin position="39"/>
        <end position="216"/>
    </location>
</feature>
<gene>
    <name evidence="5" type="ORF">HY912_15220</name>
</gene>
<dbReference type="GO" id="GO:0050661">
    <property type="term" value="F:NADP binding"/>
    <property type="evidence" value="ECO:0007669"/>
    <property type="project" value="InterPro"/>
</dbReference>
<reference evidence="5" key="1">
    <citation type="submission" date="2020-07" db="EMBL/GenBank/DDBJ databases">
        <title>Huge and variable diversity of episymbiotic CPR bacteria and DPANN archaea in groundwater ecosystems.</title>
        <authorList>
            <person name="He C.Y."/>
            <person name="Keren R."/>
            <person name="Whittaker M."/>
            <person name="Farag I.F."/>
            <person name="Doudna J."/>
            <person name="Cate J.H.D."/>
            <person name="Banfield J.F."/>
        </authorList>
    </citation>
    <scope>NUCLEOTIDE SEQUENCE</scope>
    <source>
        <strain evidence="5">NC_groundwater_1664_Pr3_B-0.1um_52_9</strain>
    </source>
</reference>
<evidence type="ECO:0000259" key="4">
    <source>
        <dbReference type="Pfam" id="PF01872"/>
    </source>
</evidence>
<dbReference type="SUPFAM" id="SSF53597">
    <property type="entry name" value="Dihydrofolate reductase-like"/>
    <property type="match status" value="1"/>
</dbReference>
<protein>
    <submittedName>
        <fullName evidence="5">RibD family protein</fullName>
    </submittedName>
</protein>
<dbReference type="AlphaFoldDB" id="A0A9D6V2T9"/>
<proteinExistence type="predicted"/>
<evidence type="ECO:0000313" key="6">
    <source>
        <dbReference type="Proteomes" id="UP000807825"/>
    </source>
</evidence>
<name>A0A9D6V2T9_9BACT</name>
<comment type="caution">
    <text evidence="5">The sequence shown here is derived from an EMBL/GenBank/DDBJ whole genome shotgun (WGS) entry which is preliminary data.</text>
</comment>
<dbReference type="GO" id="GO:0009231">
    <property type="term" value="P:riboflavin biosynthetic process"/>
    <property type="evidence" value="ECO:0007669"/>
    <property type="project" value="InterPro"/>
</dbReference>
<dbReference type="Gene3D" id="3.40.430.10">
    <property type="entry name" value="Dihydrofolate Reductase, subunit A"/>
    <property type="match status" value="1"/>
</dbReference>
<keyword evidence="3" id="KW-0560">Oxidoreductase</keyword>
<evidence type="ECO:0000256" key="2">
    <source>
        <dbReference type="ARBA" id="ARBA00022857"/>
    </source>
</evidence>
<dbReference type="InterPro" id="IPR024072">
    <property type="entry name" value="DHFR-like_dom_sf"/>
</dbReference>
<evidence type="ECO:0000256" key="3">
    <source>
        <dbReference type="ARBA" id="ARBA00023002"/>
    </source>
</evidence>
<keyword evidence="2" id="KW-0521">NADP</keyword>
<dbReference type="PANTHER" id="PTHR38011:SF7">
    <property type="entry name" value="2,5-DIAMINO-6-RIBOSYLAMINO-4(3H)-PYRIMIDINONE 5'-PHOSPHATE REDUCTASE"/>
    <property type="match status" value="1"/>
</dbReference>
<dbReference type="InterPro" id="IPR002734">
    <property type="entry name" value="RibDG_C"/>
</dbReference>
<dbReference type="PANTHER" id="PTHR38011">
    <property type="entry name" value="DIHYDROFOLATE REDUCTASE FAMILY PROTEIN (AFU_ORTHOLOGUE AFUA_8G06820)"/>
    <property type="match status" value="1"/>
</dbReference>
<accession>A0A9D6V2T9</accession>
<dbReference type="EMBL" id="JACRDE010000395">
    <property type="protein sequence ID" value="MBI5250838.1"/>
    <property type="molecule type" value="Genomic_DNA"/>
</dbReference>
<dbReference type="InterPro" id="IPR011549">
    <property type="entry name" value="RibD_C"/>
</dbReference>
<sequence length="251" mass="27117">MGNSADSNQAGAVLFFCGMDFLKSLLALSKNHFDRTRRPFVTLSYAQSLDGCISAKPGEALPLSGRKSLTLTHQLRASHDAILVGIGTVLSDNPRLNVRLVHGKNPRPVVVDSRLRLPLDSNLLNQDSRRPIIISTGNYGDDRLKAVEAAGAEVHAVPTRSGTMVDLSAMLDMLGEMGIRSLMVEGGSGIITNFLLEKLADYIVLTVAPVMVGGLRAVKDLRANAPESFPRVLNPGHRWLGEDLILWGDLT</sequence>